<evidence type="ECO:0000313" key="1">
    <source>
        <dbReference type="EMBL" id="GAA2588121.1"/>
    </source>
</evidence>
<proteinExistence type="predicted"/>
<comment type="caution">
    <text evidence="1">The sequence shown here is derived from an EMBL/GenBank/DDBJ whole genome shotgun (WGS) entry which is preliminary data.</text>
</comment>
<name>A0ABP6BXU6_9ACTN</name>
<dbReference type="EMBL" id="BAAATD010000002">
    <property type="protein sequence ID" value="GAA2588121.1"/>
    <property type="molecule type" value="Genomic_DNA"/>
</dbReference>
<sequence>MNRVSVSLRYNRDGVRMKKNLRYVAIAFVIFYLLSKPTEAASVVNNGFDQLAKAGNQLAAFVGALGT</sequence>
<dbReference type="Proteomes" id="UP001501509">
    <property type="component" value="Unassembled WGS sequence"/>
</dbReference>
<dbReference type="RefSeq" id="WP_344540076.1">
    <property type="nucleotide sequence ID" value="NZ_BAAATD010000002.1"/>
</dbReference>
<reference evidence="2" key="1">
    <citation type="journal article" date="2019" name="Int. J. Syst. Evol. Microbiol.">
        <title>The Global Catalogue of Microorganisms (GCM) 10K type strain sequencing project: providing services to taxonomists for standard genome sequencing and annotation.</title>
        <authorList>
            <consortium name="The Broad Institute Genomics Platform"/>
            <consortium name="The Broad Institute Genome Sequencing Center for Infectious Disease"/>
            <person name="Wu L."/>
            <person name="Ma J."/>
        </authorList>
    </citation>
    <scope>NUCLEOTIDE SEQUENCE [LARGE SCALE GENOMIC DNA]</scope>
    <source>
        <strain evidence="2">JCM 6833</strain>
    </source>
</reference>
<keyword evidence="2" id="KW-1185">Reference proteome</keyword>
<gene>
    <name evidence="1" type="ORF">GCM10010411_21260</name>
</gene>
<organism evidence="1 2">
    <name type="scientific">Actinomadura fulvescens</name>
    <dbReference type="NCBI Taxonomy" id="46160"/>
    <lineage>
        <taxon>Bacteria</taxon>
        <taxon>Bacillati</taxon>
        <taxon>Actinomycetota</taxon>
        <taxon>Actinomycetes</taxon>
        <taxon>Streptosporangiales</taxon>
        <taxon>Thermomonosporaceae</taxon>
        <taxon>Actinomadura</taxon>
    </lineage>
</organism>
<protein>
    <submittedName>
        <fullName evidence="1">Uncharacterized protein</fullName>
    </submittedName>
</protein>
<accession>A0ABP6BXU6</accession>
<evidence type="ECO:0000313" key="2">
    <source>
        <dbReference type="Proteomes" id="UP001501509"/>
    </source>
</evidence>